<evidence type="ECO:0000313" key="3">
    <source>
        <dbReference type="Proteomes" id="UP000000763"/>
    </source>
</evidence>
<feature type="compositionally biased region" description="Basic and acidic residues" evidence="1">
    <location>
        <begin position="59"/>
        <end position="68"/>
    </location>
</feature>
<name>Q6Z0W3_ORYSJ</name>
<proteinExistence type="predicted"/>
<protein>
    <submittedName>
        <fullName evidence="2">Uncharacterized protein</fullName>
    </submittedName>
</protein>
<reference evidence="3" key="1">
    <citation type="journal article" date="2005" name="Nature">
        <title>The map-based sequence of the rice genome.</title>
        <authorList>
            <consortium name="International rice genome sequencing project (IRGSP)"/>
            <person name="Matsumoto T."/>
            <person name="Wu J."/>
            <person name="Kanamori H."/>
            <person name="Katayose Y."/>
            <person name="Fujisawa M."/>
            <person name="Namiki N."/>
            <person name="Mizuno H."/>
            <person name="Yamamoto K."/>
            <person name="Antonio B.A."/>
            <person name="Baba T."/>
            <person name="Sakata K."/>
            <person name="Nagamura Y."/>
            <person name="Aoki H."/>
            <person name="Arikawa K."/>
            <person name="Arita K."/>
            <person name="Bito T."/>
            <person name="Chiden Y."/>
            <person name="Fujitsuka N."/>
            <person name="Fukunaka R."/>
            <person name="Hamada M."/>
            <person name="Harada C."/>
            <person name="Hayashi A."/>
            <person name="Hijishita S."/>
            <person name="Honda M."/>
            <person name="Hosokawa S."/>
            <person name="Ichikawa Y."/>
            <person name="Idonuma A."/>
            <person name="Iijima M."/>
            <person name="Ikeda M."/>
            <person name="Ikeno M."/>
            <person name="Ito K."/>
            <person name="Ito S."/>
            <person name="Ito T."/>
            <person name="Ito Y."/>
            <person name="Ito Y."/>
            <person name="Iwabuchi A."/>
            <person name="Kamiya K."/>
            <person name="Karasawa W."/>
            <person name="Kurita K."/>
            <person name="Katagiri S."/>
            <person name="Kikuta A."/>
            <person name="Kobayashi H."/>
            <person name="Kobayashi N."/>
            <person name="Machita K."/>
            <person name="Maehara T."/>
            <person name="Masukawa M."/>
            <person name="Mizubayashi T."/>
            <person name="Mukai Y."/>
            <person name="Nagasaki H."/>
            <person name="Nagata Y."/>
            <person name="Naito S."/>
            <person name="Nakashima M."/>
            <person name="Nakama Y."/>
            <person name="Nakamichi Y."/>
            <person name="Nakamura M."/>
            <person name="Meguro A."/>
            <person name="Negishi M."/>
            <person name="Ohta I."/>
            <person name="Ohta T."/>
            <person name="Okamoto M."/>
            <person name="Ono N."/>
            <person name="Saji S."/>
            <person name="Sakaguchi M."/>
            <person name="Sakai K."/>
            <person name="Shibata M."/>
            <person name="Shimokawa T."/>
            <person name="Song J."/>
            <person name="Takazaki Y."/>
            <person name="Terasawa K."/>
            <person name="Tsugane M."/>
            <person name="Tsuji K."/>
            <person name="Ueda S."/>
            <person name="Waki K."/>
            <person name="Yamagata H."/>
            <person name="Yamamoto M."/>
            <person name="Yamamoto S."/>
            <person name="Yamane H."/>
            <person name="Yoshiki S."/>
            <person name="Yoshihara R."/>
            <person name="Yukawa K."/>
            <person name="Zhong H."/>
            <person name="Yano M."/>
            <person name="Yuan Q."/>
            <person name="Ouyang S."/>
            <person name="Liu J."/>
            <person name="Jones K.M."/>
            <person name="Gansberger K."/>
            <person name="Moffat K."/>
            <person name="Hill J."/>
            <person name="Bera J."/>
            <person name="Fadrosh D."/>
            <person name="Jin S."/>
            <person name="Johri S."/>
            <person name="Kim M."/>
            <person name="Overton L."/>
            <person name="Reardon M."/>
            <person name="Tsitrin T."/>
            <person name="Vuong H."/>
            <person name="Weaver B."/>
            <person name="Ciecko A."/>
            <person name="Tallon L."/>
            <person name="Jackson J."/>
            <person name="Pai G."/>
            <person name="Aken S.V."/>
            <person name="Utterback T."/>
            <person name="Reidmuller S."/>
            <person name="Feldblyum T."/>
            <person name="Hsiao J."/>
            <person name="Zismann V."/>
            <person name="Iobst S."/>
            <person name="de Vazeille A.R."/>
            <person name="Buell C.R."/>
            <person name="Ying K."/>
            <person name="Li Y."/>
            <person name="Lu T."/>
            <person name="Huang Y."/>
            <person name="Zhao Q."/>
            <person name="Feng Q."/>
            <person name="Zhang L."/>
            <person name="Zhu J."/>
            <person name="Weng Q."/>
            <person name="Mu J."/>
            <person name="Lu Y."/>
            <person name="Fan D."/>
            <person name="Liu Y."/>
            <person name="Guan J."/>
            <person name="Zhang Y."/>
            <person name="Yu S."/>
            <person name="Liu X."/>
            <person name="Zhang Y."/>
            <person name="Hong G."/>
            <person name="Han B."/>
            <person name="Choisne N."/>
            <person name="Demange N."/>
            <person name="Orjeda G."/>
            <person name="Samain S."/>
            <person name="Cattolico L."/>
            <person name="Pelletier E."/>
            <person name="Couloux A."/>
            <person name="Segurens B."/>
            <person name="Wincker P."/>
            <person name="D'Hont A."/>
            <person name="Scarpelli C."/>
            <person name="Weissenbach J."/>
            <person name="Salanoubat M."/>
            <person name="Quetier F."/>
            <person name="Yu Y."/>
            <person name="Kim H.R."/>
            <person name="Rambo T."/>
            <person name="Currie J."/>
            <person name="Collura K."/>
            <person name="Luo M."/>
            <person name="Yang T."/>
            <person name="Ammiraju J.S.S."/>
            <person name="Engler F."/>
            <person name="Soderlund C."/>
            <person name="Wing R.A."/>
            <person name="Palmer L.E."/>
            <person name="de la Bastide M."/>
            <person name="Spiegel L."/>
            <person name="Nascimento L."/>
            <person name="Zutavern T."/>
            <person name="O'Shaughnessy A."/>
            <person name="Dike S."/>
            <person name="Dedhia N."/>
            <person name="Preston R."/>
            <person name="Balija V."/>
            <person name="McCombie W.R."/>
            <person name="Chow T."/>
            <person name="Chen H."/>
            <person name="Chung M."/>
            <person name="Chen C."/>
            <person name="Shaw J."/>
            <person name="Wu H."/>
            <person name="Hsiao K."/>
            <person name="Chao Y."/>
            <person name="Chu M."/>
            <person name="Cheng C."/>
            <person name="Hour A."/>
            <person name="Lee P."/>
            <person name="Lin S."/>
            <person name="Lin Y."/>
            <person name="Liou J."/>
            <person name="Liu S."/>
            <person name="Hsing Y."/>
            <person name="Raghuvanshi S."/>
            <person name="Mohanty A."/>
            <person name="Bharti A.K."/>
            <person name="Gaur A."/>
            <person name="Gupta V."/>
            <person name="Kumar D."/>
            <person name="Ravi V."/>
            <person name="Vij S."/>
            <person name="Kapur A."/>
            <person name="Khurana P."/>
            <person name="Khurana P."/>
            <person name="Khurana J.P."/>
            <person name="Tyagi A.K."/>
            <person name="Gaikwad K."/>
            <person name="Singh A."/>
            <person name="Dalal V."/>
            <person name="Srivastava S."/>
            <person name="Dixit A."/>
            <person name="Pal A.K."/>
            <person name="Ghazi I.A."/>
            <person name="Yadav M."/>
            <person name="Pandit A."/>
            <person name="Bhargava A."/>
            <person name="Sureshbabu K."/>
            <person name="Batra K."/>
            <person name="Sharma T.R."/>
            <person name="Mohapatra T."/>
            <person name="Singh N.K."/>
            <person name="Messing J."/>
            <person name="Nelson A.B."/>
            <person name="Fuks G."/>
            <person name="Kavchok S."/>
            <person name="Keizer G."/>
            <person name="Linton E."/>
            <person name="Llaca V."/>
            <person name="Song R."/>
            <person name="Tanyolac B."/>
            <person name="Young S."/>
            <person name="Ho-Il K."/>
            <person name="Hahn J.H."/>
            <person name="Sangsakoo G."/>
            <person name="Vanavichit A."/>
            <person name="de Mattos Luiz.A.T."/>
            <person name="Zimmer P.D."/>
            <person name="Malone G."/>
            <person name="Dellagostin O."/>
            <person name="de Oliveira A.C."/>
            <person name="Bevan M."/>
            <person name="Bancroft I."/>
            <person name="Minx P."/>
            <person name="Cordum H."/>
            <person name="Wilson R."/>
            <person name="Cheng Z."/>
            <person name="Jin W."/>
            <person name="Jiang J."/>
            <person name="Leong S.A."/>
            <person name="Iwama H."/>
            <person name="Gojobori T."/>
            <person name="Itoh T."/>
            <person name="Niimura Y."/>
            <person name="Fujii Y."/>
            <person name="Habara T."/>
            <person name="Sakai H."/>
            <person name="Sato Y."/>
            <person name="Wilson G."/>
            <person name="Kumar K."/>
            <person name="McCouch S."/>
            <person name="Juretic N."/>
            <person name="Hoen D."/>
            <person name="Wright S."/>
            <person name="Bruskiewich R."/>
            <person name="Bureau T."/>
            <person name="Miyao A."/>
            <person name="Hirochika H."/>
            <person name="Nishikawa T."/>
            <person name="Kadowaki K."/>
            <person name="Sugiura M."/>
            <person name="Burr B."/>
            <person name="Sasaki T."/>
        </authorList>
    </citation>
    <scope>NUCLEOTIDE SEQUENCE [LARGE SCALE GENOMIC DNA]</scope>
    <source>
        <strain evidence="3">cv. Nipponbare</strain>
    </source>
</reference>
<dbReference type="Proteomes" id="UP000000763">
    <property type="component" value="Chromosome 2"/>
</dbReference>
<gene>
    <name evidence="2" type="primary">OSJNBb0026D20.19</name>
</gene>
<organism evidence="2 3">
    <name type="scientific">Oryza sativa subsp. japonica</name>
    <name type="common">Rice</name>
    <dbReference type="NCBI Taxonomy" id="39947"/>
    <lineage>
        <taxon>Eukaryota</taxon>
        <taxon>Viridiplantae</taxon>
        <taxon>Streptophyta</taxon>
        <taxon>Embryophyta</taxon>
        <taxon>Tracheophyta</taxon>
        <taxon>Spermatophyta</taxon>
        <taxon>Magnoliopsida</taxon>
        <taxon>Liliopsida</taxon>
        <taxon>Poales</taxon>
        <taxon>Poaceae</taxon>
        <taxon>BOP clade</taxon>
        <taxon>Oryzoideae</taxon>
        <taxon>Oryzeae</taxon>
        <taxon>Oryzinae</taxon>
        <taxon>Oryza</taxon>
        <taxon>Oryza sativa</taxon>
    </lineage>
</organism>
<dbReference type="EMBL" id="AP005476">
    <property type="protein sequence ID" value="BAD16212.1"/>
    <property type="molecule type" value="Genomic_DNA"/>
</dbReference>
<feature type="region of interest" description="Disordered" evidence="1">
    <location>
        <begin position="154"/>
        <end position="176"/>
    </location>
</feature>
<evidence type="ECO:0000256" key="1">
    <source>
        <dbReference type="SAM" id="MobiDB-lite"/>
    </source>
</evidence>
<reference evidence="3" key="2">
    <citation type="journal article" date="2008" name="Nucleic Acids Res.">
        <title>The rice annotation project database (RAP-DB): 2008 update.</title>
        <authorList>
            <consortium name="The rice annotation project (RAP)"/>
        </authorList>
    </citation>
    <scope>GENOME REANNOTATION</scope>
    <source>
        <strain evidence="3">cv. Nipponbare</strain>
    </source>
</reference>
<feature type="compositionally biased region" description="Basic and acidic residues" evidence="1">
    <location>
        <begin position="166"/>
        <end position="176"/>
    </location>
</feature>
<evidence type="ECO:0000313" key="2">
    <source>
        <dbReference type="EMBL" id="BAD16212.1"/>
    </source>
</evidence>
<feature type="compositionally biased region" description="Low complexity" evidence="1">
    <location>
        <begin position="69"/>
        <end position="78"/>
    </location>
</feature>
<accession>Q6Z0W3</accession>
<sequence>MGRIAASFVRFVIRSIETVPSIVGFDVTFIHGRPASWCGSWPVPPAACRPPDQESTGQEQREARERWRAAATAKTKQQNSSGQRRRAPAPRASLRALPRRAPPSAAGGGELPGRSPPFAPRAVRFLPRVRLLPCLAAAAGSRATRLLRFAHRGGEVPRLPPSARSTPREMGLRVTG</sequence>
<feature type="region of interest" description="Disordered" evidence="1">
    <location>
        <begin position="48"/>
        <end position="116"/>
    </location>
</feature>
<dbReference type="AlphaFoldDB" id="Q6Z0W3"/>